<reference evidence="2" key="1">
    <citation type="submission" date="2016-10" db="EMBL/GenBank/DDBJ databases">
        <authorList>
            <person name="Varghese N."/>
        </authorList>
    </citation>
    <scope>NUCLEOTIDE SEQUENCE [LARGE SCALE GENOMIC DNA]</scope>
    <source>
        <strain evidence="2">ACV-9</strain>
    </source>
</reference>
<dbReference type="RefSeq" id="WP_143063519.1">
    <property type="nucleotide sequence ID" value="NZ_FNZX01000003.1"/>
</dbReference>
<organism evidence="1 2">
    <name type="scientific">Pseudobutyrivibrio ruminis</name>
    <dbReference type="NCBI Taxonomy" id="46206"/>
    <lineage>
        <taxon>Bacteria</taxon>
        <taxon>Bacillati</taxon>
        <taxon>Bacillota</taxon>
        <taxon>Clostridia</taxon>
        <taxon>Lachnospirales</taxon>
        <taxon>Lachnospiraceae</taxon>
        <taxon>Pseudobutyrivibrio</taxon>
    </lineage>
</organism>
<sequence>MIKEVELLKSFIDAINQEIDNIKGEIESLERRYPKDDGYFLEIKKNRGKYTQFYKCKMIPGQGRFKVERTFIKRDDIDVARRLAQKDFDFQLLKILHEQLTVLNGTIQEFPKLDGMMLYNELSDARKALIDSIYIDDQTFIDRWLAKYNSQEDIDLFKEKYPIETSYYTDNGEHVRSKSEKIIADKFAKEGIPYVYEPVCELNRKGLHPDFALLNKETRKTYFYEHFGMMDKPEYATVAVKKIAKYRELGYEYGKNLLYSFETGVDGLNINDLNRIILENCK</sequence>
<evidence type="ECO:0000313" key="1">
    <source>
        <dbReference type="EMBL" id="SEK19166.1"/>
    </source>
</evidence>
<dbReference type="Proteomes" id="UP000182321">
    <property type="component" value="Unassembled WGS sequence"/>
</dbReference>
<accession>A0A1H7EZ51</accession>
<dbReference type="EMBL" id="FNZX01000003">
    <property type="protein sequence ID" value="SEK19166.1"/>
    <property type="molecule type" value="Genomic_DNA"/>
</dbReference>
<dbReference type="AlphaFoldDB" id="A0A1H7EZ51"/>
<name>A0A1H7EZ51_9FIRM</name>
<keyword evidence="2" id="KW-1185">Reference proteome</keyword>
<proteinExistence type="predicted"/>
<evidence type="ECO:0000313" key="2">
    <source>
        <dbReference type="Proteomes" id="UP000182321"/>
    </source>
</evidence>
<protein>
    <submittedName>
        <fullName evidence="1">Uncharacterized protein</fullName>
    </submittedName>
</protein>
<gene>
    <name evidence="1" type="ORF">SAMN02910377_00226</name>
</gene>